<reference evidence="1" key="2">
    <citation type="submission" date="2021-04" db="EMBL/GenBank/DDBJ databases">
        <title>Isolation and characterization of a novel species of the genus Sulfurimonas.</title>
        <authorList>
            <person name="Fukui M."/>
        </authorList>
    </citation>
    <scope>NUCLEOTIDE SEQUENCE</scope>
    <source>
        <strain evidence="1">H1576</strain>
    </source>
</reference>
<reference evidence="1" key="1">
    <citation type="submission" date="2019-11" db="EMBL/GenBank/DDBJ databases">
        <authorList>
            <person name="Kojima H."/>
        </authorList>
    </citation>
    <scope>NUCLEOTIDE SEQUENCE</scope>
    <source>
        <strain evidence="1">H1576</strain>
    </source>
</reference>
<accession>A0A975AZB7</accession>
<name>A0A975AZB7_9BACT</name>
<proteinExistence type="predicted"/>
<dbReference type="RefSeq" id="WP_207562547.1">
    <property type="nucleotide sequence ID" value="NZ_CP046072.1"/>
</dbReference>
<evidence type="ECO:0000313" key="1">
    <source>
        <dbReference type="EMBL" id="QSZ41268.1"/>
    </source>
</evidence>
<evidence type="ECO:0000313" key="2">
    <source>
        <dbReference type="Proteomes" id="UP000671852"/>
    </source>
</evidence>
<keyword evidence="2" id="KW-1185">Reference proteome</keyword>
<dbReference type="AlphaFoldDB" id="A0A975AZB7"/>
<protein>
    <submittedName>
        <fullName evidence="1">Uncharacterized protein</fullName>
    </submittedName>
</protein>
<dbReference type="EMBL" id="CP046072">
    <property type="protein sequence ID" value="QSZ41268.1"/>
    <property type="molecule type" value="Genomic_DNA"/>
</dbReference>
<dbReference type="Proteomes" id="UP000671852">
    <property type="component" value="Chromosome"/>
</dbReference>
<sequence>MNTELKTKLDEVVLLINNLAIDPDIDIEYHIPEIAVTEGTKDSASGDPYILVKYVVSEYTQPTRKITLGRTYLKETPQKIADLVTFSIEQFKTEIDSVEMG</sequence>
<gene>
    <name evidence="1" type="ORF">GJV85_03795</name>
</gene>
<organism evidence="1 2">
    <name type="scientific">Sulfurimonas aquatica</name>
    <dbReference type="NCBI Taxonomy" id="2672570"/>
    <lineage>
        <taxon>Bacteria</taxon>
        <taxon>Pseudomonadati</taxon>
        <taxon>Campylobacterota</taxon>
        <taxon>Epsilonproteobacteria</taxon>
        <taxon>Campylobacterales</taxon>
        <taxon>Sulfurimonadaceae</taxon>
        <taxon>Sulfurimonas</taxon>
    </lineage>
</organism>
<dbReference type="KEGG" id="saqt:GJV85_03795"/>